<evidence type="ECO:0000256" key="1">
    <source>
        <dbReference type="SAM" id="Phobius"/>
    </source>
</evidence>
<name>A0A4P8Y069_9FIRM</name>
<dbReference type="AlphaFoldDB" id="A0A4P8Y069"/>
<dbReference type="KEGG" id="ruj:E5Z56_03865"/>
<proteinExistence type="predicted"/>
<evidence type="ECO:0000313" key="2">
    <source>
        <dbReference type="EMBL" id="QCT06548.1"/>
    </source>
</evidence>
<feature type="transmembrane region" description="Helical" evidence="1">
    <location>
        <begin position="7"/>
        <end position="29"/>
    </location>
</feature>
<evidence type="ECO:0000313" key="3">
    <source>
        <dbReference type="Proteomes" id="UP000301475"/>
    </source>
</evidence>
<keyword evidence="1" id="KW-0472">Membrane</keyword>
<sequence>MKRTIRITVITVIIIAIGLVTMFVTPGTWKFGTNVYSNDFQKTPEDSLFHYYDTVQLQQSIGKAETDKTCLYLYFNGSSINVCEMIKNNDKYCYFGEKIKFKYGTDYMRFDRNQTVINDDVYYWDIIYENRKYLIRDDKFKSIDFTVTIGNETRNLSFVYYIDKK</sequence>
<reference evidence="2 3" key="1">
    <citation type="submission" date="2019-04" db="EMBL/GenBank/DDBJ databases">
        <authorList>
            <person name="Embree M."/>
            <person name="Gaffney J.R."/>
        </authorList>
    </citation>
    <scope>NUCLEOTIDE SEQUENCE [LARGE SCALE GENOMIC DNA]</scope>
    <source>
        <strain evidence="2 3">JE7A12</strain>
    </source>
</reference>
<protein>
    <submittedName>
        <fullName evidence="2">Uncharacterized protein</fullName>
    </submittedName>
</protein>
<dbReference type="RefSeq" id="WP_138156611.1">
    <property type="nucleotide sequence ID" value="NZ_CP039381.1"/>
</dbReference>
<organism evidence="2 3">
    <name type="scientific">Ruminococcus bovis</name>
    <dbReference type="NCBI Taxonomy" id="2564099"/>
    <lineage>
        <taxon>Bacteria</taxon>
        <taxon>Bacillati</taxon>
        <taxon>Bacillota</taxon>
        <taxon>Clostridia</taxon>
        <taxon>Eubacteriales</taxon>
        <taxon>Oscillospiraceae</taxon>
        <taxon>Ruminococcus</taxon>
    </lineage>
</organism>
<gene>
    <name evidence="2" type="ORF">E5Z56_03865</name>
</gene>
<dbReference type="EMBL" id="CP039381">
    <property type="protein sequence ID" value="QCT06548.1"/>
    <property type="molecule type" value="Genomic_DNA"/>
</dbReference>
<keyword evidence="1" id="KW-0812">Transmembrane</keyword>
<dbReference type="Proteomes" id="UP000301475">
    <property type="component" value="Chromosome"/>
</dbReference>
<accession>A0A4P8Y069</accession>
<keyword evidence="3" id="KW-1185">Reference proteome</keyword>
<keyword evidence="1" id="KW-1133">Transmembrane helix</keyword>